<keyword evidence="2" id="KW-0805">Transcription regulation</keyword>
<reference evidence="8 9" key="1">
    <citation type="submission" date="2020-08" db="EMBL/GenBank/DDBJ databases">
        <title>Sequencing the genomes of 1000 actinobacteria strains.</title>
        <authorList>
            <person name="Klenk H.-P."/>
        </authorList>
    </citation>
    <scope>NUCLEOTIDE SEQUENCE [LARGE SCALE GENOMIC DNA]</scope>
    <source>
        <strain evidence="8 9">DSM 44230</strain>
    </source>
</reference>
<evidence type="ECO:0000256" key="2">
    <source>
        <dbReference type="ARBA" id="ARBA00023015"/>
    </source>
</evidence>
<dbReference type="RefSeq" id="WP_185009573.1">
    <property type="nucleotide sequence ID" value="NZ_BAAAUI010000007.1"/>
</dbReference>
<dbReference type="GO" id="GO:0000160">
    <property type="term" value="P:phosphorelay signal transduction system"/>
    <property type="evidence" value="ECO:0007669"/>
    <property type="project" value="InterPro"/>
</dbReference>
<gene>
    <name evidence="8" type="ORF">HNR67_008462</name>
</gene>
<proteinExistence type="predicted"/>
<dbReference type="InterPro" id="IPR000792">
    <property type="entry name" value="Tscrpt_reg_LuxR_C"/>
</dbReference>
<dbReference type="CDD" id="cd06170">
    <property type="entry name" value="LuxR_C_like"/>
    <property type="match status" value="1"/>
</dbReference>
<dbReference type="AlphaFoldDB" id="A0A7W7G0J4"/>
<dbReference type="SMART" id="SM00421">
    <property type="entry name" value="HTH_LUXR"/>
    <property type="match status" value="1"/>
</dbReference>
<dbReference type="PROSITE" id="PS50110">
    <property type="entry name" value="RESPONSE_REGULATORY"/>
    <property type="match status" value="1"/>
</dbReference>
<dbReference type="GO" id="GO:0006355">
    <property type="term" value="P:regulation of DNA-templated transcription"/>
    <property type="evidence" value="ECO:0007669"/>
    <property type="project" value="InterPro"/>
</dbReference>
<accession>A0A7W7G0J4</accession>
<feature type="modified residue" description="4-aspartylphosphate" evidence="5">
    <location>
        <position position="55"/>
    </location>
</feature>
<dbReference type="Gene3D" id="3.40.50.2300">
    <property type="match status" value="1"/>
</dbReference>
<dbReference type="GO" id="GO:0003677">
    <property type="term" value="F:DNA binding"/>
    <property type="evidence" value="ECO:0007669"/>
    <property type="project" value="UniProtKB-KW"/>
</dbReference>
<protein>
    <submittedName>
        <fullName evidence="8">DNA-binding NarL/FixJ family response regulator</fullName>
    </submittedName>
</protein>
<evidence type="ECO:0000259" key="6">
    <source>
        <dbReference type="PROSITE" id="PS50043"/>
    </source>
</evidence>
<dbReference type="InterPro" id="IPR039420">
    <property type="entry name" value="WalR-like"/>
</dbReference>
<dbReference type="Proteomes" id="UP000533598">
    <property type="component" value="Unassembled WGS sequence"/>
</dbReference>
<evidence type="ECO:0000256" key="4">
    <source>
        <dbReference type="ARBA" id="ARBA00023163"/>
    </source>
</evidence>
<name>A0A7W7G0J4_9PSEU</name>
<dbReference type="CDD" id="cd17535">
    <property type="entry name" value="REC_NarL-like"/>
    <property type="match status" value="1"/>
</dbReference>
<keyword evidence="3 8" id="KW-0238">DNA-binding</keyword>
<feature type="domain" description="HTH luxR-type" evidence="6">
    <location>
        <begin position="153"/>
        <end position="218"/>
    </location>
</feature>
<dbReference type="Pfam" id="PF00196">
    <property type="entry name" value="GerE"/>
    <property type="match status" value="1"/>
</dbReference>
<keyword evidence="9" id="KW-1185">Reference proteome</keyword>
<dbReference type="InterPro" id="IPR058245">
    <property type="entry name" value="NreC/VraR/RcsB-like_REC"/>
</dbReference>
<evidence type="ECO:0000313" key="8">
    <source>
        <dbReference type="EMBL" id="MBB4682344.1"/>
    </source>
</evidence>
<evidence type="ECO:0000256" key="5">
    <source>
        <dbReference type="PROSITE-ProRule" id="PRU00169"/>
    </source>
</evidence>
<keyword evidence="4" id="KW-0804">Transcription</keyword>
<keyword evidence="1 5" id="KW-0597">Phosphoprotein</keyword>
<dbReference type="PRINTS" id="PR00038">
    <property type="entry name" value="HTHLUXR"/>
</dbReference>
<dbReference type="PANTHER" id="PTHR43214">
    <property type="entry name" value="TWO-COMPONENT RESPONSE REGULATOR"/>
    <property type="match status" value="1"/>
</dbReference>
<evidence type="ECO:0000256" key="3">
    <source>
        <dbReference type="ARBA" id="ARBA00023125"/>
    </source>
</evidence>
<dbReference type="SUPFAM" id="SSF52172">
    <property type="entry name" value="CheY-like"/>
    <property type="match status" value="1"/>
</dbReference>
<evidence type="ECO:0000256" key="1">
    <source>
        <dbReference type="ARBA" id="ARBA00022553"/>
    </source>
</evidence>
<evidence type="ECO:0000313" key="9">
    <source>
        <dbReference type="Proteomes" id="UP000533598"/>
    </source>
</evidence>
<dbReference type="InterPro" id="IPR011006">
    <property type="entry name" value="CheY-like_superfamily"/>
</dbReference>
<dbReference type="SMART" id="SM00448">
    <property type="entry name" value="REC"/>
    <property type="match status" value="1"/>
</dbReference>
<dbReference type="PANTHER" id="PTHR43214:SF24">
    <property type="entry name" value="TRANSCRIPTIONAL REGULATORY PROTEIN NARL-RELATED"/>
    <property type="match status" value="1"/>
</dbReference>
<dbReference type="InterPro" id="IPR016032">
    <property type="entry name" value="Sig_transdc_resp-reg_C-effctor"/>
</dbReference>
<dbReference type="Pfam" id="PF00072">
    <property type="entry name" value="Response_reg"/>
    <property type="match status" value="1"/>
</dbReference>
<dbReference type="EMBL" id="JACHMH010000001">
    <property type="protein sequence ID" value="MBB4682344.1"/>
    <property type="molecule type" value="Genomic_DNA"/>
</dbReference>
<evidence type="ECO:0000259" key="7">
    <source>
        <dbReference type="PROSITE" id="PS50110"/>
    </source>
</evidence>
<dbReference type="SUPFAM" id="SSF46894">
    <property type="entry name" value="C-terminal effector domain of the bipartite response regulators"/>
    <property type="match status" value="1"/>
</dbReference>
<dbReference type="PROSITE" id="PS50043">
    <property type="entry name" value="HTH_LUXR_2"/>
    <property type="match status" value="1"/>
</dbReference>
<dbReference type="InterPro" id="IPR001789">
    <property type="entry name" value="Sig_transdc_resp-reg_receiver"/>
</dbReference>
<organism evidence="8 9">
    <name type="scientific">Crossiella cryophila</name>
    <dbReference type="NCBI Taxonomy" id="43355"/>
    <lineage>
        <taxon>Bacteria</taxon>
        <taxon>Bacillati</taxon>
        <taxon>Actinomycetota</taxon>
        <taxon>Actinomycetes</taxon>
        <taxon>Pseudonocardiales</taxon>
        <taxon>Pseudonocardiaceae</taxon>
        <taxon>Crossiella</taxon>
    </lineage>
</organism>
<feature type="domain" description="Response regulatory" evidence="7">
    <location>
        <begin position="4"/>
        <end position="124"/>
    </location>
</feature>
<comment type="caution">
    <text evidence="8">The sequence shown here is derived from an EMBL/GenBank/DDBJ whole genome shotgun (WGS) entry which is preliminary data.</text>
</comment>
<sequence length="225" mass="24026">MSIRLLLVDDDAVVRAGLSTLLSLRPDLEVVGEAATGVAALAKAAELCPDVVLMDVRMPELDGIGATRRLVGEWTGPAPRPRVLMLTTFDSDFHVYSALAAGASGFLRKDTSPEELAHAVRVVSRGDAMLSPAVTLRLIEHTVHRMVQPDPAVARGIGLLGEREIDVVKLVATGWSNAAIAEKLDSTESSVKSRVTRVLAKLGLDNRVQLAIFAYRTGLVSISPE</sequence>